<dbReference type="InterPro" id="IPR014757">
    <property type="entry name" value="Tscrpt_reg_IclR_C"/>
</dbReference>
<keyword evidence="11" id="KW-1185">Reference proteome</keyword>
<dbReference type="PANTHER" id="PTHR30136">
    <property type="entry name" value="HELIX-TURN-HELIX TRANSCRIPTIONAL REGULATOR, ICLR FAMILY"/>
    <property type="match status" value="1"/>
</dbReference>
<proteinExistence type="predicted"/>
<evidence type="ECO:0000313" key="11">
    <source>
        <dbReference type="Proteomes" id="UP000197174"/>
    </source>
</evidence>
<dbReference type="InterPro" id="IPR036388">
    <property type="entry name" value="WH-like_DNA-bd_sf"/>
</dbReference>
<evidence type="ECO:0000313" key="10">
    <source>
        <dbReference type="EMBL" id="OWV13711.1"/>
    </source>
</evidence>
<organism evidence="10 11">
    <name type="scientific">Micromonospora wenchangensis</name>
    <dbReference type="NCBI Taxonomy" id="1185415"/>
    <lineage>
        <taxon>Bacteria</taxon>
        <taxon>Bacillati</taxon>
        <taxon>Actinomycetota</taxon>
        <taxon>Actinomycetes</taxon>
        <taxon>Micromonosporales</taxon>
        <taxon>Micromonosporaceae</taxon>
        <taxon>Micromonospora</taxon>
    </lineage>
</organism>
<comment type="function">
    <text evidence="5">May be an activator protein for the gylABX operon.</text>
</comment>
<evidence type="ECO:0000256" key="2">
    <source>
        <dbReference type="ARBA" id="ARBA00023015"/>
    </source>
</evidence>
<comment type="caution">
    <text evidence="10">The sequence shown here is derived from an EMBL/GenBank/DDBJ whole genome shotgun (WGS) entry which is preliminary data.</text>
</comment>
<reference evidence="10 11" key="1">
    <citation type="submission" date="2017-03" db="EMBL/GenBank/DDBJ databases">
        <title>Whole genome sequence of Micromonospora wenchangensis, isolated from mangrove soil.</title>
        <authorList>
            <person name="Yang H."/>
        </authorList>
    </citation>
    <scope>NUCLEOTIDE SEQUENCE [LARGE SCALE GENOMIC DNA]</scope>
    <source>
        <strain evidence="10 11">CCTCC AA 2012002</strain>
    </source>
</reference>
<evidence type="ECO:0000256" key="1">
    <source>
        <dbReference type="ARBA" id="ARBA00022798"/>
    </source>
</evidence>
<protein>
    <recommendedName>
        <fullName evidence="6">Glycerol operon regulatory protein</fullName>
    </recommendedName>
</protein>
<dbReference type="SUPFAM" id="SSF55781">
    <property type="entry name" value="GAF domain-like"/>
    <property type="match status" value="1"/>
</dbReference>
<dbReference type="GO" id="GO:0003700">
    <property type="term" value="F:DNA-binding transcription factor activity"/>
    <property type="evidence" value="ECO:0007669"/>
    <property type="project" value="TreeGrafter"/>
</dbReference>
<dbReference type="InterPro" id="IPR005471">
    <property type="entry name" value="Tscrpt_reg_IclR_N"/>
</dbReference>
<evidence type="ECO:0000259" key="8">
    <source>
        <dbReference type="PROSITE" id="PS51077"/>
    </source>
</evidence>
<dbReference type="SUPFAM" id="SSF46785">
    <property type="entry name" value="Winged helix' DNA-binding domain"/>
    <property type="match status" value="1"/>
</dbReference>
<dbReference type="InterPro" id="IPR050707">
    <property type="entry name" value="HTH_MetabolicPath_Reg"/>
</dbReference>
<evidence type="ECO:0000256" key="3">
    <source>
        <dbReference type="ARBA" id="ARBA00023125"/>
    </source>
</evidence>
<keyword evidence="1" id="KW-0319">Glycerol metabolism</keyword>
<dbReference type="GO" id="GO:0003677">
    <property type="term" value="F:DNA binding"/>
    <property type="evidence" value="ECO:0007669"/>
    <property type="project" value="UniProtKB-KW"/>
</dbReference>
<sequence>MVVYASGGDRYAVKARHYSERSAHTRADDPSPGTLRTGQKVVQPAERGSIEEYPSAGCRPSHYSDGVTTDESYRSVKSAGRALDVLEALATPDGPRSPVELSRALGIPKSSLHAILRTLLDREWVAADPTGTRFSVGLRALEVGATFLAGADVAALHEVTLDRLAEFSGETVQLYRLDRGAVVLLARRDSAHIVRPVCAVGRRLPAHATAAGKALLAARSDEEVDRLLQWPLPAVTGRTVTTPEALRAELAAVRRRGWAEEWEECSPGLAAVAVAVPLLEPAVDAISVAAPVDRLGPEARTRLAAVLREAAAQARTARTLLAPNL</sequence>
<dbReference type="PROSITE" id="PS51077">
    <property type="entry name" value="HTH_ICLR"/>
    <property type="match status" value="1"/>
</dbReference>
<dbReference type="InterPro" id="IPR029016">
    <property type="entry name" value="GAF-like_dom_sf"/>
</dbReference>
<feature type="compositionally biased region" description="Basic and acidic residues" evidence="7">
    <location>
        <begin position="17"/>
        <end position="29"/>
    </location>
</feature>
<name>A0A246RVL2_9ACTN</name>
<dbReference type="PROSITE" id="PS51078">
    <property type="entry name" value="ICLR_ED"/>
    <property type="match status" value="1"/>
</dbReference>
<dbReference type="SMART" id="SM00346">
    <property type="entry name" value="HTH_ICLR"/>
    <property type="match status" value="1"/>
</dbReference>
<keyword evidence="4" id="KW-0804">Transcription</keyword>
<dbReference type="Pfam" id="PF09339">
    <property type="entry name" value="HTH_IclR"/>
    <property type="match status" value="1"/>
</dbReference>
<dbReference type="Proteomes" id="UP000197174">
    <property type="component" value="Unassembled WGS sequence"/>
</dbReference>
<dbReference type="InterPro" id="IPR036390">
    <property type="entry name" value="WH_DNA-bd_sf"/>
</dbReference>
<keyword evidence="2" id="KW-0805">Transcription regulation</keyword>
<dbReference type="Pfam" id="PF01614">
    <property type="entry name" value="IclR_C"/>
    <property type="match status" value="1"/>
</dbReference>
<accession>A0A246RVL2</accession>
<dbReference type="PANTHER" id="PTHR30136:SF24">
    <property type="entry name" value="HTH-TYPE TRANSCRIPTIONAL REPRESSOR ALLR"/>
    <property type="match status" value="1"/>
</dbReference>
<feature type="domain" description="HTH iclR-type" evidence="8">
    <location>
        <begin position="76"/>
        <end position="138"/>
    </location>
</feature>
<dbReference type="GO" id="GO:0006071">
    <property type="term" value="P:glycerol metabolic process"/>
    <property type="evidence" value="ECO:0007669"/>
    <property type="project" value="UniProtKB-KW"/>
</dbReference>
<dbReference type="AlphaFoldDB" id="A0A246RVL2"/>
<dbReference type="GO" id="GO:0045892">
    <property type="term" value="P:negative regulation of DNA-templated transcription"/>
    <property type="evidence" value="ECO:0007669"/>
    <property type="project" value="TreeGrafter"/>
</dbReference>
<dbReference type="EMBL" id="MZMV01000001">
    <property type="protein sequence ID" value="OWV13711.1"/>
    <property type="molecule type" value="Genomic_DNA"/>
</dbReference>
<evidence type="ECO:0000259" key="9">
    <source>
        <dbReference type="PROSITE" id="PS51078"/>
    </source>
</evidence>
<gene>
    <name evidence="10" type="ORF">B5D80_00860</name>
</gene>
<evidence type="ECO:0000256" key="7">
    <source>
        <dbReference type="SAM" id="MobiDB-lite"/>
    </source>
</evidence>
<evidence type="ECO:0000256" key="6">
    <source>
        <dbReference type="ARBA" id="ARBA00070406"/>
    </source>
</evidence>
<dbReference type="FunFam" id="1.10.10.10:FF:000056">
    <property type="entry name" value="IclR family transcriptional regulator"/>
    <property type="match status" value="1"/>
</dbReference>
<keyword evidence="3" id="KW-0238">DNA-binding</keyword>
<evidence type="ECO:0000256" key="5">
    <source>
        <dbReference type="ARBA" id="ARBA00058938"/>
    </source>
</evidence>
<feature type="domain" description="IclR-ED" evidence="9">
    <location>
        <begin position="139"/>
        <end position="320"/>
    </location>
</feature>
<dbReference type="Gene3D" id="1.10.10.10">
    <property type="entry name" value="Winged helix-like DNA-binding domain superfamily/Winged helix DNA-binding domain"/>
    <property type="match status" value="1"/>
</dbReference>
<evidence type="ECO:0000256" key="4">
    <source>
        <dbReference type="ARBA" id="ARBA00023163"/>
    </source>
</evidence>
<dbReference type="Gene3D" id="3.30.450.40">
    <property type="match status" value="1"/>
</dbReference>
<feature type="region of interest" description="Disordered" evidence="7">
    <location>
        <begin position="15"/>
        <end position="71"/>
    </location>
</feature>